<evidence type="ECO:0000256" key="1">
    <source>
        <dbReference type="ARBA" id="ARBA00023267"/>
    </source>
</evidence>
<dbReference type="InterPro" id="IPR050709">
    <property type="entry name" value="Biotin_Carboxyl_Carrier/Decarb"/>
</dbReference>
<name>A0A7C5I392_9BACT</name>
<dbReference type="SUPFAM" id="SSF51230">
    <property type="entry name" value="Single hybrid motif"/>
    <property type="match status" value="1"/>
</dbReference>
<gene>
    <name evidence="4" type="ORF">ENL26_00280</name>
</gene>
<dbReference type="Pfam" id="PF00364">
    <property type="entry name" value="Biotin_lipoyl"/>
    <property type="match status" value="1"/>
</dbReference>
<sequence length="137" mass="14852">MKKFRVKVNGKDYIVEVEELQNSSNEIPTMEKQALSSQAPTSTPIQASVEKKAEETVKSTKTPTPSTGGSLISPMTGIILEVLVSPGDRVSRGDKVIVMEAMKMENSVLADRDGIIKEVRVKKGESVNAGDVMVVFE</sequence>
<evidence type="ECO:0000313" key="4">
    <source>
        <dbReference type="EMBL" id="HHF08195.1"/>
    </source>
</evidence>
<organism evidence="4">
    <name type="scientific">Kosmotoga arenicorallina</name>
    <dbReference type="NCBI Taxonomy" id="688066"/>
    <lineage>
        <taxon>Bacteria</taxon>
        <taxon>Thermotogati</taxon>
        <taxon>Thermotogota</taxon>
        <taxon>Thermotogae</taxon>
        <taxon>Kosmotogales</taxon>
        <taxon>Kosmotogaceae</taxon>
        <taxon>Kosmotoga</taxon>
    </lineage>
</organism>
<dbReference type="FunFam" id="2.40.50.100:FF:000003">
    <property type="entry name" value="Acetyl-CoA carboxylase biotin carboxyl carrier protein"/>
    <property type="match status" value="1"/>
</dbReference>
<dbReference type="PANTHER" id="PTHR45266">
    <property type="entry name" value="OXALOACETATE DECARBOXYLASE ALPHA CHAIN"/>
    <property type="match status" value="1"/>
</dbReference>
<keyword evidence="1" id="KW-0092">Biotin</keyword>
<dbReference type="InterPro" id="IPR011053">
    <property type="entry name" value="Single_hybrid_motif"/>
</dbReference>
<dbReference type="PROSITE" id="PS00188">
    <property type="entry name" value="BIOTIN"/>
    <property type="match status" value="1"/>
</dbReference>
<dbReference type="InterPro" id="IPR000089">
    <property type="entry name" value="Biotin_lipoyl"/>
</dbReference>
<dbReference type="PROSITE" id="PS50968">
    <property type="entry name" value="BIOTINYL_LIPOYL"/>
    <property type="match status" value="1"/>
</dbReference>
<dbReference type="CDD" id="cd06850">
    <property type="entry name" value="biotinyl_domain"/>
    <property type="match status" value="1"/>
</dbReference>
<dbReference type="PANTHER" id="PTHR45266:SF3">
    <property type="entry name" value="OXALOACETATE DECARBOXYLASE ALPHA CHAIN"/>
    <property type="match status" value="1"/>
</dbReference>
<reference evidence="4" key="1">
    <citation type="journal article" date="2020" name="mSystems">
        <title>Genome- and Community-Level Interaction Insights into Carbon Utilization and Element Cycling Functions of Hydrothermarchaeota in Hydrothermal Sediment.</title>
        <authorList>
            <person name="Zhou Z."/>
            <person name="Liu Y."/>
            <person name="Xu W."/>
            <person name="Pan J."/>
            <person name="Luo Z.H."/>
            <person name="Li M."/>
        </authorList>
    </citation>
    <scope>NUCLEOTIDE SEQUENCE [LARGE SCALE GENOMIC DNA]</scope>
    <source>
        <strain evidence="4">HyVt-80</strain>
    </source>
</reference>
<dbReference type="EMBL" id="DRTH01000011">
    <property type="protein sequence ID" value="HHF08195.1"/>
    <property type="molecule type" value="Genomic_DNA"/>
</dbReference>
<evidence type="ECO:0000256" key="2">
    <source>
        <dbReference type="SAM" id="MobiDB-lite"/>
    </source>
</evidence>
<dbReference type="AlphaFoldDB" id="A0A7C5I392"/>
<dbReference type="Proteomes" id="UP000886129">
    <property type="component" value="Unassembled WGS sequence"/>
</dbReference>
<dbReference type="InterPro" id="IPR001882">
    <property type="entry name" value="Biotin_BS"/>
</dbReference>
<accession>A0A7C5I392</accession>
<feature type="region of interest" description="Disordered" evidence="2">
    <location>
        <begin position="25"/>
        <end position="72"/>
    </location>
</feature>
<feature type="domain" description="Lipoyl-binding" evidence="3">
    <location>
        <begin position="54"/>
        <end position="137"/>
    </location>
</feature>
<proteinExistence type="predicted"/>
<protein>
    <submittedName>
        <fullName evidence="4">Acetyl-CoA carboxylase biotin carboxyl carrier protein subunit</fullName>
    </submittedName>
</protein>
<comment type="caution">
    <text evidence="4">The sequence shown here is derived from an EMBL/GenBank/DDBJ whole genome shotgun (WGS) entry which is preliminary data.</text>
</comment>
<feature type="compositionally biased region" description="Low complexity" evidence="2">
    <location>
        <begin position="59"/>
        <end position="70"/>
    </location>
</feature>
<feature type="compositionally biased region" description="Basic and acidic residues" evidence="2">
    <location>
        <begin position="49"/>
        <end position="58"/>
    </location>
</feature>
<dbReference type="Gene3D" id="2.40.50.100">
    <property type="match status" value="1"/>
</dbReference>
<feature type="compositionally biased region" description="Polar residues" evidence="2">
    <location>
        <begin position="34"/>
        <end position="46"/>
    </location>
</feature>
<evidence type="ECO:0000259" key="3">
    <source>
        <dbReference type="PROSITE" id="PS50968"/>
    </source>
</evidence>